<dbReference type="PATRIC" id="fig|992024.3.peg.77"/>
<protein>
    <submittedName>
        <fullName evidence="1">Uncharacterized protein</fullName>
    </submittedName>
</protein>
<reference evidence="1 2" key="1">
    <citation type="journal article" date="2013" name="Pathog. Dis.">
        <title>Genome sequences of 65 Helicobacter pylori strains isolated from asymptomatic individuals and patients with gastric cancer, peptic ulcer disease, or gastritis.</title>
        <authorList>
            <person name="Blanchard T.G."/>
            <person name="Czinn S.J."/>
            <person name="Correa P."/>
            <person name="Nakazawa T."/>
            <person name="Keelan M."/>
            <person name="Morningstar L."/>
            <person name="Santana-Cruz I."/>
            <person name="Maroo A."/>
            <person name="McCracken C."/>
            <person name="Shefchek K."/>
            <person name="Daugherty S."/>
            <person name="Song Y."/>
            <person name="Fraser C.M."/>
            <person name="Fricke W.F."/>
        </authorList>
    </citation>
    <scope>NUCLEOTIDE SEQUENCE [LARGE SCALE GENOMIC DNA]</scope>
    <source>
        <strain evidence="1 2">NQ4200</strain>
    </source>
</reference>
<evidence type="ECO:0000313" key="1">
    <source>
        <dbReference type="EMBL" id="EJB30748.1"/>
    </source>
</evidence>
<dbReference type="Proteomes" id="UP000003358">
    <property type="component" value="Unassembled WGS sequence"/>
</dbReference>
<evidence type="ECO:0000313" key="2">
    <source>
        <dbReference type="Proteomes" id="UP000003358"/>
    </source>
</evidence>
<comment type="caution">
    <text evidence="1">The sequence shown here is derived from an EMBL/GenBank/DDBJ whole genome shotgun (WGS) entry which is preliminary data.</text>
</comment>
<proteinExistence type="predicted"/>
<sequence>MLQLEPYLNSKIKTGLLCCYRFKLYNKTHFLREYFAFNP</sequence>
<dbReference type="AlphaFoldDB" id="I9Z3X4"/>
<dbReference type="EMBL" id="AKNS01000002">
    <property type="protein sequence ID" value="EJB30748.1"/>
    <property type="molecule type" value="Genomic_DNA"/>
</dbReference>
<name>I9Z3X4_HELPX</name>
<gene>
    <name evidence="1" type="ORF">HPNQ4200_0078</name>
</gene>
<organism evidence="1 2">
    <name type="scientific">Helicobacter pylori NQ4200</name>
    <dbReference type="NCBI Taxonomy" id="992024"/>
    <lineage>
        <taxon>Bacteria</taxon>
        <taxon>Pseudomonadati</taxon>
        <taxon>Campylobacterota</taxon>
        <taxon>Epsilonproteobacteria</taxon>
        <taxon>Campylobacterales</taxon>
        <taxon>Helicobacteraceae</taxon>
        <taxon>Helicobacter</taxon>
    </lineage>
</organism>
<accession>I9Z3X4</accession>